<dbReference type="GO" id="GO:0004222">
    <property type="term" value="F:metalloendopeptidase activity"/>
    <property type="evidence" value="ECO:0007669"/>
    <property type="project" value="InterPro"/>
</dbReference>
<dbReference type="InterPro" id="IPR050626">
    <property type="entry name" value="Peptidase_M16"/>
</dbReference>
<accession>A0A316YP14</accession>
<dbReference type="InParanoid" id="A0A316YP14"/>
<keyword evidence="6" id="KW-0482">Metalloprotease</keyword>
<comment type="similarity">
    <text evidence="1 7">Belongs to the peptidase M16 family.</text>
</comment>
<keyword evidence="3" id="KW-0479">Metal-binding</keyword>
<dbReference type="GO" id="GO:0043171">
    <property type="term" value="P:peptide catabolic process"/>
    <property type="evidence" value="ECO:0007669"/>
    <property type="project" value="TreeGrafter"/>
</dbReference>
<dbReference type="FunFam" id="3.30.830.10:FF:000004">
    <property type="entry name" value="Putative insulin-degrading enzyme"/>
    <property type="match status" value="1"/>
</dbReference>
<gene>
    <name evidence="13" type="ORF">FA10DRAFT_249471</name>
</gene>
<feature type="region of interest" description="Disordered" evidence="8">
    <location>
        <begin position="1146"/>
        <end position="1184"/>
    </location>
</feature>
<evidence type="ECO:0000313" key="14">
    <source>
        <dbReference type="Proteomes" id="UP000245768"/>
    </source>
</evidence>
<evidence type="ECO:0000256" key="6">
    <source>
        <dbReference type="ARBA" id="ARBA00023049"/>
    </source>
</evidence>
<evidence type="ECO:0000256" key="4">
    <source>
        <dbReference type="ARBA" id="ARBA00022801"/>
    </source>
</evidence>
<name>A0A316YP14_9BASI</name>
<dbReference type="Pfam" id="PF00675">
    <property type="entry name" value="Peptidase_M16"/>
    <property type="match status" value="1"/>
</dbReference>
<keyword evidence="2" id="KW-0645">Protease</keyword>
<organism evidence="13 14">
    <name type="scientific">Acaromyces ingoldii</name>
    <dbReference type="NCBI Taxonomy" id="215250"/>
    <lineage>
        <taxon>Eukaryota</taxon>
        <taxon>Fungi</taxon>
        <taxon>Dikarya</taxon>
        <taxon>Basidiomycota</taxon>
        <taxon>Ustilaginomycotina</taxon>
        <taxon>Exobasidiomycetes</taxon>
        <taxon>Exobasidiales</taxon>
        <taxon>Cryptobasidiaceae</taxon>
        <taxon>Acaromyces</taxon>
    </lineage>
</organism>
<dbReference type="STRING" id="215250.A0A316YP14"/>
<evidence type="ECO:0000256" key="7">
    <source>
        <dbReference type="RuleBase" id="RU004447"/>
    </source>
</evidence>
<dbReference type="InterPro" id="IPR001431">
    <property type="entry name" value="Pept_M16_Zn_BS"/>
</dbReference>
<evidence type="ECO:0000259" key="11">
    <source>
        <dbReference type="Pfam" id="PF16187"/>
    </source>
</evidence>
<dbReference type="PANTHER" id="PTHR43690:SF18">
    <property type="entry name" value="INSULIN-DEGRADING ENZYME-RELATED"/>
    <property type="match status" value="1"/>
</dbReference>
<reference evidence="13 14" key="1">
    <citation type="journal article" date="2018" name="Mol. Biol. Evol.">
        <title>Broad Genomic Sampling Reveals a Smut Pathogenic Ancestry of the Fungal Clade Ustilaginomycotina.</title>
        <authorList>
            <person name="Kijpornyongpan T."/>
            <person name="Mondo S.J."/>
            <person name="Barry K."/>
            <person name="Sandor L."/>
            <person name="Lee J."/>
            <person name="Lipzen A."/>
            <person name="Pangilinan J."/>
            <person name="LaButti K."/>
            <person name="Hainaut M."/>
            <person name="Henrissat B."/>
            <person name="Grigoriev I.V."/>
            <person name="Spatafora J.W."/>
            <person name="Aime M.C."/>
        </authorList>
    </citation>
    <scope>NUCLEOTIDE SEQUENCE [LARGE SCALE GENOMIC DNA]</scope>
    <source>
        <strain evidence="13 14">MCA 4198</strain>
    </source>
</reference>
<feature type="domain" description="Peptidase M16 middle/third" evidence="11">
    <location>
        <begin position="482"/>
        <end position="775"/>
    </location>
</feature>
<feature type="compositionally biased region" description="Polar residues" evidence="8">
    <location>
        <begin position="57"/>
        <end position="67"/>
    </location>
</feature>
<keyword evidence="5" id="KW-0862">Zinc</keyword>
<protein>
    <submittedName>
        <fullName evidence="13">Uncharacterized protein</fullName>
    </submittedName>
</protein>
<dbReference type="Gene3D" id="3.30.830.10">
    <property type="entry name" value="Metalloenzyme, LuxS/M16 peptidase-like"/>
    <property type="match status" value="4"/>
</dbReference>
<dbReference type="GO" id="GO:0046872">
    <property type="term" value="F:metal ion binding"/>
    <property type="evidence" value="ECO:0007669"/>
    <property type="project" value="UniProtKB-KW"/>
</dbReference>
<evidence type="ECO:0000313" key="13">
    <source>
        <dbReference type="EMBL" id="PWN91280.1"/>
    </source>
</evidence>
<feature type="domain" description="Peptidase M16 C-terminal" evidence="10">
    <location>
        <begin position="298"/>
        <end position="476"/>
    </location>
</feature>
<dbReference type="InterPro" id="IPR011765">
    <property type="entry name" value="Pept_M16_N"/>
</dbReference>
<dbReference type="OrthoDB" id="952271at2759"/>
<dbReference type="InterPro" id="IPR032632">
    <property type="entry name" value="Peptidase_M16_M"/>
</dbReference>
<dbReference type="GO" id="GO:0051603">
    <property type="term" value="P:proteolysis involved in protein catabolic process"/>
    <property type="evidence" value="ECO:0007669"/>
    <property type="project" value="TreeGrafter"/>
</dbReference>
<dbReference type="FunCoup" id="A0A316YP14">
    <property type="interactions" value="390"/>
</dbReference>
<evidence type="ECO:0000259" key="9">
    <source>
        <dbReference type="Pfam" id="PF00675"/>
    </source>
</evidence>
<evidence type="ECO:0000256" key="1">
    <source>
        <dbReference type="ARBA" id="ARBA00007261"/>
    </source>
</evidence>
<dbReference type="Pfam" id="PF05193">
    <property type="entry name" value="Peptidase_M16_C"/>
    <property type="match status" value="1"/>
</dbReference>
<dbReference type="GeneID" id="37041452"/>
<dbReference type="InterPro" id="IPR054734">
    <property type="entry name" value="PqqF-like_C_4"/>
</dbReference>
<evidence type="ECO:0000259" key="12">
    <source>
        <dbReference type="Pfam" id="PF22456"/>
    </source>
</evidence>
<keyword evidence="4" id="KW-0378">Hydrolase</keyword>
<feature type="region of interest" description="Disordered" evidence="8">
    <location>
        <begin position="13"/>
        <end position="67"/>
    </location>
</feature>
<dbReference type="GO" id="GO:0005739">
    <property type="term" value="C:mitochondrion"/>
    <property type="evidence" value="ECO:0007669"/>
    <property type="project" value="TreeGrafter"/>
</dbReference>
<dbReference type="Pfam" id="PF22456">
    <property type="entry name" value="PqqF-like_C_4"/>
    <property type="match status" value="1"/>
</dbReference>
<proteinExistence type="inferred from homology"/>
<dbReference type="InterPro" id="IPR011249">
    <property type="entry name" value="Metalloenz_LuxS/M16"/>
</dbReference>
<dbReference type="FunFam" id="3.30.830.10:FF:000005">
    <property type="entry name" value="nardilysin isoform X1"/>
    <property type="match status" value="1"/>
</dbReference>
<evidence type="ECO:0000256" key="8">
    <source>
        <dbReference type="SAM" id="MobiDB-lite"/>
    </source>
</evidence>
<feature type="domain" description="Peptidase M16 N-terminal" evidence="9">
    <location>
        <begin position="136"/>
        <end position="272"/>
    </location>
</feature>
<dbReference type="AlphaFoldDB" id="A0A316YP14"/>
<sequence>MLAITRTLARRGTRNATASFVSAPRGSPFSSSAPLTTRALTRPLQSHLPSSRLARMSASTGSTSRSLATVAPSTTNAHTAALNPLEALPQGYQVKTTIGDAPSASPYAVFDKPLETSLLDDRAYRLIRLQNGLEALLIHDAETDKSSAAMDVRVGHLSDPEELQGLAHFCEHLLFMGTEKYPRENEYSEYLSHHSGSSNAYTGLENTNYFFDVGHAHLEGALDRFAQFFLQPLFDPSCSEREIRAVDSEHKKNLQSDAWRAFQLEKSLSDPKHPYSHFGTGNAKTLWDDPKARGVDVRDELLKFHDRYYSANVMKLVVLGRESLDELTRSVVDKFSGVRNKGLAAPTFPSSPLGEEQLQTQVFFRTVKDIRLLDVTFPIPDQSPQFRSKPGQILSHFIGHEGQGSILSYLKAKRWANHLSAGATNGADGFEFFKISVDLTQEGLANYEKVVAAIFRYIELLKSQQIPEWSFKEVQQLCELAFRFKEKTPPSSYASGLSSQMQLPYPRDWILSGPYLTRDFDLDLIRSTAACLRPENCRVSIAAQQLPDGSQAWDLRERWYGTEYKIGPIPRQVIEDAKRADAAAFEGMALPKPNDFIPSTFEVQGKPDRALDRIKPTKRPMLAHKSDLSMLWHKKDDNFFLPKANVFLLIRSPLIDATPSNAVKCRIFAELVKDALTEYSYDAELAGLGYNIESQADGIGLAVDGYNDKLAVLCRYVLEAVAKFKVDPRRFDIIKDQVKRAYQNFQLESPYQHANYYMTYVTVERMWTAQDKLKELDELEADDVQRFLPDLLGRMHLEMLVHGNLSRTEAKDLLKMAEDILKPKALAPAELISHRSLLLPPGSNHSLTVPVPNDKNVNSSIEHYCQIGDPTDVPLRATLSMLAQIASEPVFDQLRTKEQLGYLVFSSVRKTIGSMGFRILVQSERESAYLESRIEEFYRTTFSDLLRNMSEQDFLDQRESLIQKKLEVVKNLGEESSRYWFHIHSGYYDFLQRDVDVDALRRVTKEDVVRVFEQFIHPEKARERAKVCVHVQSQVKQARFSAEATDALAQTYRNNGLGAVLESDEVKQAVEVMRAQQPLVAVVKESTEALLKSSGASEQVAGKIIKAVDDLAKAHPVRDSDVLESAGPKAEVIDDVIRFKAGLTPSKAAQPMRSWKEYMEEPTSGEMPSKSAPQVTPKPVSANL</sequence>
<dbReference type="FunFam" id="3.30.830.10:FF:000003">
    <property type="entry name" value="Insulin-degrading enzyme"/>
    <property type="match status" value="1"/>
</dbReference>
<dbReference type="SUPFAM" id="SSF63411">
    <property type="entry name" value="LuxS/MPP-like metallohydrolase"/>
    <property type="match status" value="4"/>
</dbReference>
<feature type="domain" description="Coenzyme PQQ synthesis protein F-like C-terminal lobe" evidence="12">
    <location>
        <begin position="881"/>
        <end position="980"/>
    </location>
</feature>
<keyword evidence="14" id="KW-1185">Reference proteome</keyword>
<dbReference type="EMBL" id="KZ819635">
    <property type="protein sequence ID" value="PWN91280.1"/>
    <property type="molecule type" value="Genomic_DNA"/>
</dbReference>
<evidence type="ECO:0000259" key="10">
    <source>
        <dbReference type="Pfam" id="PF05193"/>
    </source>
</evidence>
<dbReference type="RefSeq" id="XP_025378478.1">
    <property type="nucleotide sequence ID" value="XM_025519536.1"/>
</dbReference>
<evidence type="ECO:0000256" key="2">
    <source>
        <dbReference type="ARBA" id="ARBA00022670"/>
    </source>
</evidence>
<evidence type="ECO:0000256" key="3">
    <source>
        <dbReference type="ARBA" id="ARBA00022723"/>
    </source>
</evidence>
<dbReference type="GO" id="GO:0005829">
    <property type="term" value="C:cytosol"/>
    <property type="evidence" value="ECO:0007669"/>
    <property type="project" value="TreeGrafter"/>
</dbReference>
<dbReference type="Pfam" id="PF16187">
    <property type="entry name" value="Peptidase_M16_M"/>
    <property type="match status" value="1"/>
</dbReference>
<dbReference type="Proteomes" id="UP000245768">
    <property type="component" value="Unassembled WGS sequence"/>
</dbReference>
<dbReference type="PROSITE" id="PS00143">
    <property type="entry name" value="INSULINASE"/>
    <property type="match status" value="1"/>
</dbReference>
<dbReference type="PANTHER" id="PTHR43690">
    <property type="entry name" value="NARDILYSIN"/>
    <property type="match status" value="1"/>
</dbReference>
<feature type="compositionally biased region" description="Polar residues" evidence="8">
    <location>
        <begin position="28"/>
        <end position="49"/>
    </location>
</feature>
<evidence type="ECO:0000256" key="5">
    <source>
        <dbReference type="ARBA" id="ARBA00022833"/>
    </source>
</evidence>
<dbReference type="InterPro" id="IPR007863">
    <property type="entry name" value="Peptidase_M16_C"/>
</dbReference>